<dbReference type="Proteomes" id="UP001072034">
    <property type="component" value="Unassembled WGS sequence"/>
</dbReference>
<organism evidence="2 3">
    <name type="scientific">Actinomyces israelii</name>
    <dbReference type="NCBI Taxonomy" id="1659"/>
    <lineage>
        <taxon>Bacteria</taxon>
        <taxon>Bacillati</taxon>
        <taxon>Actinomycetota</taxon>
        <taxon>Actinomycetes</taxon>
        <taxon>Actinomycetales</taxon>
        <taxon>Actinomycetaceae</taxon>
        <taxon>Actinomyces</taxon>
    </lineage>
</organism>
<dbReference type="RefSeq" id="WP_268916699.1">
    <property type="nucleotide sequence ID" value="NZ_JAPTMY010000004.1"/>
</dbReference>
<evidence type="ECO:0000313" key="2">
    <source>
        <dbReference type="EMBL" id="MCZ0857031.1"/>
    </source>
</evidence>
<reference evidence="2" key="1">
    <citation type="submission" date="2022-10" db="EMBL/GenBank/DDBJ databases">
        <title>Genome sequence of Actinomyces israelii ATCC 10048.</title>
        <authorList>
            <person name="Watt R.M."/>
            <person name="Tong W.M."/>
        </authorList>
    </citation>
    <scope>NUCLEOTIDE SEQUENCE</scope>
    <source>
        <strain evidence="2">ATCC 10048</strain>
    </source>
</reference>
<sequence>MPASVLNDSLSFRTGQTYYSHYGGNGGYSDRWECTLISPDDEQRIGVLYISYDHWSTPAGFIWSPLKESVPEDEKLNADPITLPGHEGQGWIIGSSPDVEDRPVLAWQYPSGYYLVVSMRYSEEAPTVNKPQALEDLALAVIDKIPPIAASPTQAFTVYPDDSSTDESAQDN</sequence>
<evidence type="ECO:0000313" key="3">
    <source>
        <dbReference type="Proteomes" id="UP001072034"/>
    </source>
</evidence>
<comment type="caution">
    <text evidence="2">The sequence shown here is derived from an EMBL/GenBank/DDBJ whole genome shotgun (WGS) entry which is preliminary data.</text>
</comment>
<keyword evidence="3" id="KW-1185">Reference proteome</keyword>
<name>A0ABT4I5L6_9ACTO</name>
<protein>
    <submittedName>
        <fullName evidence="2">Uncharacterized protein</fullName>
    </submittedName>
</protein>
<feature type="region of interest" description="Disordered" evidence="1">
    <location>
        <begin position="153"/>
        <end position="172"/>
    </location>
</feature>
<dbReference type="EMBL" id="JAPTMY010000004">
    <property type="protein sequence ID" value="MCZ0857031.1"/>
    <property type="molecule type" value="Genomic_DNA"/>
</dbReference>
<evidence type="ECO:0000256" key="1">
    <source>
        <dbReference type="SAM" id="MobiDB-lite"/>
    </source>
</evidence>
<proteinExistence type="predicted"/>
<accession>A0ABT4I5L6</accession>
<gene>
    <name evidence="2" type="ORF">OHJ16_03075</name>
</gene>
<feature type="compositionally biased region" description="Acidic residues" evidence="1">
    <location>
        <begin position="163"/>
        <end position="172"/>
    </location>
</feature>